<dbReference type="PANTHER" id="PTHR30055:SF234">
    <property type="entry name" value="HTH-TYPE TRANSCRIPTIONAL REGULATOR BETI"/>
    <property type="match status" value="1"/>
</dbReference>
<dbReference type="InterPro" id="IPR009057">
    <property type="entry name" value="Homeodomain-like_sf"/>
</dbReference>
<protein>
    <submittedName>
        <fullName evidence="6">TetR/AcrR family transcriptional regulator</fullName>
    </submittedName>
</protein>
<comment type="caution">
    <text evidence="6">The sequence shown here is derived from an EMBL/GenBank/DDBJ whole genome shotgun (WGS) entry which is preliminary data.</text>
</comment>
<dbReference type="EMBL" id="SDPN01000002">
    <property type="protein sequence ID" value="RXZ73036.1"/>
    <property type="molecule type" value="Genomic_DNA"/>
</dbReference>
<evidence type="ECO:0000256" key="1">
    <source>
        <dbReference type="ARBA" id="ARBA00023015"/>
    </source>
</evidence>
<keyword evidence="3" id="KW-0804">Transcription</keyword>
<dbReference type="Pfam" id="PF00440">
    <property type="entry name" value="TetR_N"/>
    <property type="match status" value="1"/>
</dbReference>
<evidence type="ECO:0000313" key="6">
    <source>
        <dbReference type="EMBL" id="RXZ73036.1"/>
    </source>
</evidence>
<dbReference type="InterPro" id="IPR050109">
    <property type="entry name" value="HTH-type_TetR-like_transc_reg"/>
</dbReference>
<organism evidence="6 7">
    <name type="scientific">Agromyces albus</name>
    <dbReference type="NCBI Taxonomy" id="205332"/>
    <lineage>
        <taxon>Bacteria</taxon>
        <taxon>Bacillati</taxon>
        <taxon>Actinomycetota</taxon>
        <taxon>Actinomycetes</taxon>
        <taxon>Micrococcales</taxon>
        <taxon>Microbacteriaceae</taxon>
        <taxon>Agromyces</taxon>
    </lineage>
</organism>
<proteinExistence type="predicted"/>
<dbReference type="AlphaFoldDB" id="A0A4V1QYG1"/>
<dbReference type="OrthoDB" id="3825402at2"/>
<dbReference type="InterPro" id="IPR001647">
    <property type="entry name" value="HTH_TetR"/>
</dbReference>
<reference evidence="6 7" key="1">
    <citation type="submission" date="2019-01" db="EMBL/GenBank/DDBJ databases">
        <title>Agromyces.</title>
        <authorList>
            <person name="Li J."/>
        </authorList>
    </citation>
    <scope>NUCLEOTIDE SEQUENCE [LARGE SCALE GENOMIC DNA]</scope>
    <source>
        <strain evidence="6 7">DSM 15934</strain>
    </source>
</reference>
<evidence type="ECO:0000259" key="5">
    <source>
        <dbReference type="PROSITE" id="PS50977"/>
    </source>
</evidence>
<evidence type="ECO:0000256" key="3">
    <source>
        <dbReference type="ARBA" id="ARBA00023163"/>
    </source>
</evidence>
<name>A0A4V1QYG1_9MICO</name>
<keyword evidence="7" id="KW-1185">Reference proteome</keyword>
<keyword evidence="1" id="KW-0805">Transcription regulation</keyword>
<evidence type="ECO:0000313" key="7">
    <source>
        <dbReference type="Proteomes" id="UP000293865"/>
    </source>
</evidence>
<evidence type="ECO:0000256" key="4">
    <source>
        <dbReference type="PROSITE-ProRule" id="PRU00335"/>
    </source>
</evidence>
<dbReference type="GO" id="GO:0003700">
    <property type="term" value="F:DNA-binding transcription factor activity"/>
    <property type="evidence" value="ECO:0007669"/>
    <property type="project" value="TreeGrafter"/>
</dbReference>
<dbReference type="Gene3D" id="1.10.357.10">
    <property type="entry name" value="Tetracycline Repressor, domain 2"/>
    <property type="match status" value="1"/>
</dbReference>
<evidence type="ECO:0000256" key="2">
    <source>
        <dbReference type="ARBA" id="ARBA00023125"/>
    </source>
</evidence>
<feature type="DNA-binding region" description="H-T-H motif" evidence="4">
    <location>
        <begin position="57"/>
        <end position="76"/>
    </location>
</feature>
<accession>A0A4V1QYG1</accession>
<dbReference type="Proteomes" id="UP000293865">
    <property type="component" value="Unassembled WGS sequence"/>
</dbReference>
<feature type="domain" description="HTH tetR-type" evidence="5">
    <location>
        <begin position="34"/>
        <end position="94"/>
    </location>
</feature>
<dbReference type="GO" id="GO:0000976">
    <property type="term" value="F:transcription cis-regulatory region binding"/>
    <property type="evidence" value="ECO:0007669"/>
    <property type="project" value="TreeGrafter"/>
</dbReference>
<keyword evidence="2 4" id="KW-0238">DNA-binding</keyword>
<dbReference type="SUPFAM" id="SSF46689">
    <property type="entry name" value="Homeodomain-like"/>
    <property type="match status" value="1"/>
</dbReference>
<dbReference type="PROSITE" id="PS50977">
    <property type="entry name" value="HTH_TETR_2"/>
    <property type="match status" value="1"/>
</dbReference>
<dbReference type="PANTHER" id="PTHR30055">
    <property type="entry name" value="HTH-TYPE TRANSCRIPTIONAL REGULATOR RUTR"/>
    <property type="match status" value="1"/>
</dbReference>
<sequence>MPLLVTTSSRVDLTMTAHKTPDAPAPLTRKERAGRTRARILTAALAEFTAKGYHATTMAAIAAEAGVAVQTVYFVFGTKPALLQELLGVAVMGQSDDGLPVQRPEDSDWFREALESSDGRRALASFVHGSMPVYSRAAAVAETARVAAQTDPDVADVYAQAEARRIEEFGRVIRALADHDALRSDLTIAQATAVLATEFGPQSYLGYTAGHGWTDAALAEWMSDALARLLLR</sequence>
<gene>
    <name evidence="6" type="ORF">ESP51_02130</name>
</gene>
<dbReference type="PRINTS" id="PR00455">
    <property type="entry name" value="HTHTETR"/>
</dbReference>